<organism evidence="2">
    <name type="scientific">uncultured marine phage</name>
    <dbReference type="NCBI Taxonomy" id="707152"/>
    <lineage>
        <taxon>Viruses</taxon>
        <taxon>environmental samples</taxon>
    </lineage>
</organism>
<gene>
    <name evidence="2" type="ORF">SLAVMIC_01000</name>
</gene>
<keyword evidence="1" id="KW-0812">Transmembrane</keyword>
<reference evidence="2" key="1">
    <citation type="submission" date="2021-06" db="EMBL/GenBank/DDBJ databases">
        <authorList>
            <person name="Gannon L."/>
            <person name="Redgwell R T."/>
            <person name="Michniewski S."/>
            <person name="Harrison D C."/>
            <person name="Millard A."/>
        </authorList>
    </citation>
    <scope>NUCLEOTIDE SEQUENCE</scope>
</reference>
<evidence type="ECO:0000313" key="2">
    <source>
        <dbReference type="EMBL" id="CAG7581726.1"/>
    </source>
</evidence>
<dbReference type="EMBL" id="OU342829">
    <property type="protein sequence ID" value="CAG7581726.1"/>
    <property type="molecule type" value="Genomic_DNA"/>
</dbReference>
<sequence length="140" mass="16757">MNTFLITLITIVLTGIFMFLVWFFINYGWKKPIVKRTPLIYEDGNEYYFNIRYRGSISYHTLFVYRKVTILGINFYIPINDELIDKEFTTEKVKNKIEKVLQDYTAHGKLEDWDGFVGDIPDHVKRESRFKKLLGKDKKE</sequence>
<keyword evidence="1" id="KW-1133">Transmembrane helix</keyword>
<proteinExistence type="predicted"/>
<feature type="transmembrane region" description="Helical" evidence="1">
    <location>
        <begin position="6"/>
        <end position="29"/>
    </location>
</feature>
<accession>A0A8D9FR95</accession>
<keyword evidence="1" id="KW-0472">Membrane</keyword>
<protein>
    <submittedName>
        <fullName evidence="2">Uncharacterized protein</fullName>
    </submittedName>
</protein>
<evidence type="ECO:0000256" key="1">
    <source>
        <dbReference type="SAM" id="Phobius"/>
    </source>
</evidence>
<name>A0A8D9FR95_9VIRU</name>